<accession>A0A7D9HS94</accession>
<gene>
    <name evidence="1" type="ORF">PACLA_8A025199</name>
</gene>
<dbReference type="PANTHER" id="PTHR47018:SF1">
    <property type="entry name" value="TESMIN_TSO1-LIKE CXC DOMAIN-CONTAINING PROTEIN"/>
    <property type="match status" value="1"/>
</dbReference>
<proteinExistence type="predicted"/>
<sequence>MFEVATISNGVRRVLNAEVSGKCQFSVLVKLYGDDIYPTRFYPCAAGGRLGVVSRQLPCHASILFQVRPPELCQVEKEGAFNEVSADHSLEWLNSIGKRGGGIVGITKTSSALSRWALSYNLRSEIAEKTHEMFGLVQEDTYSYNESAPARIVRDNKDEESLISVFEQHHVFSPTSHPECLFSIAMKDLATVEIQESLLGAKDMGQKQVKDFVQQRLTEPLQQQPNNLTNTRFLQS</sequence>
<dbReference type="OrthoDB" id="8300196at2759"/>
<dbReference type="Proteomes" id="UP001152795">
    <property type="component" value="Unassembled WGS sequence"/>
</dbReference>
<keyword evidence="2" id="KW-1185">Reference proteome</keyword>
<dbReference type="PANTHER" id="PTHR47018">
    <property type="entry name" value="CXC DOMAIN-CONTAINING PROTEIN-RELATED"/>
    <property type="match status" value="1"/>
</dbReference>
<name>A0A7D9HS94_PARCT</name>
<reference evidence="1" key="1">
    <citation type="submission" date="2020-04" db="EMBL/GenBank/DDBJ databases">
        <authorList>
            <person name="Alioto T."/>
            <person name="Alioto T."/>
            <person name="Gomez Garrido J."/>
        </authorList>
    </citation>
    <scope>NUCLEOTIDE SEQUENCE</scope>
    <source>
        <strain evidence="1">A484AB</strain>
    </source>
</reference>
<evidence type="ECO:0000313" key="2">
    <source>
        <dbReference type="Proteomes" id="UP001152795"/>
    </source>
</evidence>
<dbReference type="EMBL" id="CACRXK020001888">
    <property type="protein sequence ID" value="CAB3991623.1"/>
    <property type="molecule type" value="Genomic_DNA"/>
</dbReference>
<organism evidence="1 2">
    <name type="scientific">Paramuricea clavata</name>
    <name type="common">Red gorgonian</name>
    <name type="synonym">Violescent sea-whip</name>
    <dbReference type="NCBI Taxonomy" id="317549"/>
    <lineage>
        <taxon>Eukaryota</taxon>
        <taxon>Metazoa</taxon>
        <taxon>Cnidaria</taxon>
        <taxon>Anthozoa</taxon>
        <taxon>Octocorallia</taxon>
        <taxon>Malacalcyonacea</taxon>
        <taxon>Plexauridae</taxon>
        <taxon>Paramuricea</taxon>
    </lineage>
</organism>
<comment type="caution">
    <text evidence="1">The sequence shown here is derived from an EMBL/GenBank/DDBJ whole genome shotgun (WGS) entry which is preliminary data.</text>
</comment>
<protein>
    <submittedName>
        <fullName evidence="1">Uncharacterized protein</fullName>
    </submittedName>
</protein>
<evidence type="ECO:0000313" key="1">
    <source>
        <dbReference type="EMBL" id="CAB3991623.1"/>
    </source>
</evidence>
<dbReference type="AlphaFoldDB" id="A0A7D9HS94"/>